<reference evidence="1" key="1">
    <citation type="submission" date="2020-03" db="EMBL/GenBank/DDBJ databases">
        <title>Castanea mollissima Vanexum genome sequencing.</title>
        <authorList>
            <person name="Staton M."/>
        </authorList>
    </citation>
    <scope>NUCLEOTIDE SEQUENCE</scope>
    <source>
        <tissue evidence="1">Leaf</tissue>
    </source>
</reference>
<dbReference type="EMBL" id="JRKL02000396">
    <property type="protein sequence ID" value="KAF3971791.1"/>
    <property type="molecule type" value="Genomic_DNA"/>
</dbReference>
<evidence type="ECO:0000313" key="1">
    <source>
        <dbReference type="EMBL" id="KAF3971791.1"/>
    </source>
</evidence>
<protein>
    <submittedName>
        <fullName evidence="1">Uncharacterized protein</fullName>
    </submittedName>
</protein>
<dbReference type="Proteomes" id="UP000737018">
    <property type="component" value="Unassembled WGS sequence"/>
</dbReference>
<organism evidence="1 2">
    <name type="scientific">Castanea mollissima</name>
    <name type="common">Chinese chestnut</name>
    <dbReference type="NCBI Taxonomy" id="60419"/>
    <lineage>
        <taxon>Eukaryota</taxon>
        <taxon>Viridiplantae</taxon>
        <taxon>Streptophyta</taxon>
        <taxon>Embryophyta</taxon>
        <taxon>Tracheophyta</taxon>
        <taxon>Spermatophyta</taxon>
        <taxon>Magnoliopsida</taxon>
        <taxon>eudicotyledons</taxon>
        <taxon>Gunneridae</taxon>
        <taxon>Pentapetalae</taxon>
        <taxon>rosids</taxon>
        <taxon>fabids</taxon>
        <taxon>Fagales</taxon>
        <taxon>Fagaceae</taxon>
        <taxon>Castanea</taxon>
    </lineage>
</organism>
<gene>
    <name evidence="1" type="ORF">CMV_004656</name>
</gene>
<accession>A0A8J4RYE4</accession>
<name>A0A8J4RYE4_9ROSI</name>
<dbReference type="AlphaFoldDB" id="A0A8J4RYE4"/>
<comment type="caution">
    <text evidence="1">The sequence shown here is derived from an EMBL/GenBank/DDBJ whole genome shotgun (WGS) entry which is preliminary data.</text>
</comment>
<keyword evidence="2" id="KW-1185">Reference proteome</keyword>
<evidence type="ECO:0000313" key="2">
    <source>
        <dbReference type="Proteomes" id="UP000737018"/>
    </source>
</evidence>
<sequence length="105" mass="11373">MSLSVCNTSLSPSLSGILIAILPSPSCHADLAIADLTTSRDRDHSGSPLITDPLCDEEELQSNLQKFASIREQQIGGIVRVSLMFLILQLVRAFRSQIPVTNPGR</sequence>
<proteinExistence type="predicted"/>